<evidence type="ECO:0000313" key="1">
    <source>
        <dbReference type="EMBL" id="MBE1426970.1"/>
    </source>
</evidence>
<name>A0ABR9H8D9_9BACT</name>
<keyword evidence="2" id="KW-1185">Reference proteome</keyword>
<dbReference type="EMBL" id="JADBGG010000039">
    <property type="protein sequence ID" value="MBE1426970.1"/>
    <property type="molecule type" value="Genomic_DNA"/>
</dbReference>
<dbReference type="RefSeq" id="WP_192624806.1">
    <property type="nucleotide sequence ID" value="NZ_JADBGG010000039.1"/>
</dbReference>
<reference evidence="1 2" key="1">
    <citation type="submission" date="2020-10" db="EMBL/GenBank/DDBJ databases">
        <title>Genomic Encyclopedia of Type Strains, Phase IV (KMG-IV): sequencing the most valuable type-strain genomes for metagenomic binning, comparative biology and taxonomic classification.</title>
        <authorList>
            <person name="Goeker M."/>
        </authorList>
    </citation>
    <scope>NUCLEOTIDE SEQUENCE [LARGE SCALE GENOMIC DNA]</scope>
    <source>
        <strain evidence="1 2">DSM 4194</strain>
    </source>
</reference>
<gene>
    <name evidence="1" type="ORF">H4684_003654</name>
</gene>
<dbReference type="InterPro" id="IPR025586">
    <property type="entry name" value="PcfJ"/>
</dbReference>
<comment type="caution">
    <text evidence="1">The sequence shown here is derived from an EMBL/GenBank/DDBJ whole genome shotgun (WGS) entry which is preliminary data.</text>
</comment>
<evidence type="ECO:0000313" key="2">
    <source>
        <dbReference type="Proteomes" id="UP000639010"/>
    </source>
</evidence>
<dbReference type="Proteomes" id="UP000639010">
    <property type="component" value="Unassembled WGS sequence"/>
</dbReference>
<sequence length="405" mass="46587">MIIDQEYCDFDASTRRLTVFLGRAFGNPGDQVRLRSWEEGGGIEVRQGREWQRNDEAFDYPVSSAEVVELDAHHPVRAYYDTLPGNAAQVLQQFTSHQCRLIHVLRQYPQSEEMASSAPILCWAASSLLGASPSKGEIESLFGSRRNLILERFCGIGSASRLKFLTKIRDFSYQHEDLRLLKGMLRHERLMIKLRHVRMINWPVLRLFYKQPYILEMKCALDCLSASNCGDAFMFLSTVGMYIRDIRRMCQTASLEYPWARICAMKSAFQIKNLHDAIAVELSRKNAEAIIEKYGEDLPPSPLRGTENIVHISKVRELLVEGEEMAHCVGGYVDRVMSGDVFIYRIFEPERATLEVERMPDGKFRIVQVKLYKNKNVSNMTLMLLKDWLGTNRCNSDHSKFEIIL</sequence>
<dbReference type="Pfam" id="PF14284">
    <property type="entry name" value="PcfJ"/>
    <property type="match status" value="1"/>
</dbReference>
<accession>A0ABR9H8D9</accession>
<protein>
    <submittedName>
        <fullName evidence="1">Uncharacterized protein</fullName>
    </submittedName>
</protein>
<organism evidence="1 2">
    <name type="scientific">Desulfomicrobium macestii</name>
    <dbReference type="NCBI Taxonomy" id="90731"/>
    <lineage>
        <taxon>Bacteria</taxon>
        <taxon>Pseudomonadati</taxon>
        <taxon>Thermodesulfobacteriota</taxon>
        <taxon>Desulfovibrionia</taxon>
        <taxon>Desulfovibrionales</taxon>
        <taxon>Desulfomicrobiaceae</taxon>
        <taxon>Desulfomicrobium</taxon>
    </lineage>
</organism>
<proteinExistence type="predicted"/>